<dbReference type="GO" id="GO:0009279">
    <property type="term" value="C:cell outer membrane"/>
    <property type="evidence" value="ECO:0007669"/>
    <property type="project" value="UniProtKB-SubCell"/>
</dbReference>
<name>A0A1G9JBM2_9SPHI</name>
<dbReference type="PROSITE" id="PS52016">
    <property type="entry name" value="TONB_DEPENDENT_REC_3"/>
    <property type="match status" value="1"/>
</dbReference>
<accession>A0A1G9JBM2</accession>
<feature type="domain" description="TonB-dependent receptor plug" evidence="9">
    <location>
        <begin position="146"/>
        <end position="224"/>
    </location>
</feature>
<evidence type="ECO:0000256" key="8">
    <source>
        <dbReference type="PROSITE-ProRule" id="PRU01360"/>
    </source>
</evidence>
<gene>
    <name evidence="11" type="ORF">SAMN05421820_101205</name>
</gene>
<dbReference type="InterPro" id="IPR039426">
    <property type="entry name" value="TonB-dep_rcpt-like"/>
</dbReference>
<dbReference type="InterPro" id="IPR012910">
    <property type="entry name" value="Plug_dom"/>
</dbReference>
<keyword evidence="7 8" id="KW-0998">Cell outer membrane</keyword>
<dbReference type="GO" id="GO:0015344">
    <property type="term" value="F:siderophore uptake transmembrane transporter activity"/>
    <property type="evidence" value="ECO:0007669"/>
    <property type="project" value="TreeGrafter"/>
</dbReference>
<dbReference type="InterPro" id="IPR041700">
    <property type="entry name" value="OMP_b-brl_3"/>
</dbReference>
<dbReference type="InterPro" id="IPR036942">
    <property type="entry name" value="Beta-barrel_TonB_sf"/>
</dbReference>
<evidence type="ECO:0000256" key="6">
    <source>
        <dbReference type="ARBA" id="ARBA00023136"/>
    </source>
</evidence>
<dbReference type="Pfam" id="PF07715">
    <property type="entry name" value="Plug"/>
    <property type="match status" value="1"/>
</dbReference>
<dbReference type="Gene3D" id="2.170.130.10">
    <property type="entry name" value="TonB-dependent receptor, plug domain"/>
    <property type="match status" value="1"/>
</dbReference>
<sequence length="795" mass="89214">MKTLFLLFIACITFTRLTQAQERPEIHIQGSVKDMQKQPVIYSTLSLIDSTGKAINFAISDEQGIYHFRAKLKAGIYKISASSMGYAAGIKAFDIGAEVKELQLPELVLVADTRTLAEVTIKSKKPLIEQKIDRLVFNVSQSPMAASSSALDLLRRAPGVNVDQSDAIKLRGKNVLVMVDNKRTYLSGDQVAQYLKSMQGDQIEKMEIISNPSAKYDAEGVGGIINIVSKKDKKMGVNGAVTAGGGYGKNGKYNGNTVLNVRESKFAVSGTLGFNHDKSPTSGELNRVLETTTFTQSSSSLKTLNSGLGKLSFDFFLDKKNTFGLGFIANQAENDLSNTSLTFLNQNQNSNQLNLFSSSLSKWNSQTYSFNYKSQLKEEESISVDADLSRYNNNGNINYISQDINSAAPDDKTFNNNRIGINIASVKLDYEKALFKKLGLEAGLKYSRVSTNNLTKFDQLIDGNRVDDVKRSNVFRYDENIYAGYLNFNAKLNDKLSLQFGLRGEKTISDGNSKTLDSAFRLNYFKLFPSLYGTYSFSKNHQVGASYSRRIGRPGYKDLNPFIYYVDQYTANQGNPYLRPSFTNSFEFNYTFFQQYNISVGYQQTNDEFEKVAIQEADTKLVKEMYQNFDKFYGYFISANIPVTVAKFWEINNAANLYYTDYTLGQIRSRGSALQLNSTSTFSIPGNYTAEMDMIYFYNNAYGIYRVKPNLYFNIGVAKTLNDKRSSLKLSVFDLFNSNQSNVVANLGTLNLDSRYRWEGTRVNLSFNYKFGKNTVKGAATKRKSSAEEQSRIKN</sequence>
<dbReference type="InterPro" id="IPR008969">
    <property type="entry name" value="CarboxyPept-like_regulatory"/>
</dbReference>
<keyword evidence="5" id="KW-0732">Signal</keyword>
<evidence type="ECO:0000313" key="11">
    <source>
        <dbReference type="EMBL" id="SDL34593.1"/>
    </source>
</evidence>
<comment type="similarity">
    <text evidence="8">Belongs to the TonB-dependent receptor family.</text>
</comment>
<evidence type="ECO:0000259" key="10">
    <source>
        <dbReference type="Pfam" id="PF14905"/>
    </source>
</evidence>
<evidence type="ECO:0000256" key="5">
    <source>
        <dbReference type="ARBA" id="ARBA00022729"/>
    </source>
</evidence>
<evidence type="ECO:0000259" key="9">
    <source>
        <dbReference type="Pfam" id="PF07715"/>
    </source>
</evidence>
<dbReference type="PANTHER" id="PTHR30069">
    <property type="entry name" value="TONB-DEPENDENT OUTER MEMBRANE RECEPTOR"/>
    <property type="match status" value="1"/>
</dbReference>
<dbReference type="InterPro" id="IPR037066">
    <property type="entry name" value="Plug_dom_sf"/>
</dbReference>
<dbReference type="AlphaFoldDB" id="A0A1G9JBM2"/>
<keyword evidence="12" id="KW-1185">Reference proteome</keyword>
<proteinExistence type="inferred from homology"/>
<evidence type="ECO:0000256" key="2">
    <source>
        <dbReference type="ARBA" id="ARBA00022448"/>
    </source>
</evidence>
<keyword evidence="11" id="KW-0675">Receptor</keyword>
<evidence type="ECO:0000256" key="1">
    <source>
        <dbReference type="ARBA" id="ARBA00004571"/>
    </source>
</evidence>
<protein>
    <submittedName>
        <fullName evidence="11">Outer membrane receptor proteins, mostly Fe transport</fullName>
    </submittedName>
</protein>
<dbReference type="Pfam" id="PF14905">
    <property type="entry name" value="OMP_b-brl_3"/>
    <property type="match status" value="1"/>
</dbReference>
<evidence type="ECO:0000256" key="3">
    <source>
        <dbReference type="ARBA" id="ARBA00022452"/>
    </source>
</evidence>
<evidence type="ECO:0000256" key="7">
    <source>
        <dbReference type="ARBA" id="ARBA00023237"/>
    </source>
</evidence>
<dbReference type="SUPFAM" id="SSF56935">
    <property type="entry name" value="Porins"/>
    <property type="match status" value="1"/>
</dbReference>
<dbReference type="SUPFAM" id="SSF49464">
    <property type="entry name" value="Carboxypeptidase regulatory domain-like"/>
    <property type="match status" value="1"/>
</dbReference>
<feature type="domain" description="Outer membrane protein beta-barrel" evidence="10">
    <location>
        <begin position="377"/>
        <end position="769"/>
    </location>
</feature>
<keyword evidence="4 8" id="KW-0812">Transmembrane</keyword>
<comment type="subcellular location">
    <subcellularLocation>
        <location evidence="1 8">Cell outer membrane</location>
        <topology evidence="1 8">Multi-pass membrane protein</topology>
    </subcellularLocation>
</comment>
<keyword evidence="6 8" id="KW-0472">Membrane</keyword>
<dbReference type="OrthoDB" id="8764943at2"/>
<keyword evidence="2 8" id="KW-0813">Transport</keyword>
<dbReference type="Proteomes" id="UP000183200">
    <property type="component" value="Unassembled WGS sequence"/>
</dbReference>
<keyword evidence="3 8" id="KW-1134">Transmembrane beta strand</keyword>
<evidence type="ECO:0000313" key="12">
    <source>
        <dbReference type="Proteomes" id="UP000183200"/>
    </source>
</evidence>
<dbReference type="Gene3D" id="2.40.170.20">
    <property type="entry name" value="TonB-dependent receptor, beta-barrel domain"/>
    <property type="match status" value="1"/>
</dbReference>
<dbReference type="RefSeq" id="WP_074604098.1">
    <property type="nucleotide sequence ID" value="NZ_FNGY01000001.1"/>
</dbReference>
<dbReference type="GO" id="GO:0044718">
    <property type="term" value="P:siderophore transmembrane transport"/>
    <property type="evidence" value="ECO:0007669"/>
    <property type="project" value="TreeGrafter"/>
</dbReference>
<organism evidence="11 12">
    <name type="scientific">Pedobacter steynii</name>
    <dbReference type="NCBI Taxonomy" id="430522"/>
    <lineage>
        <taxon>Bacteria</taxon>
        <taxon>Pseudomonadati</taxon>
        <taxon>Bacteroidota</taxon>
        <taxon>Sphingobacteriia</taxon>
        <taxon>Sphingobacteriales</taxon>
        <taxon>Sphingobacteriaceae</taxon>
        <taxon>Pedobacter</taxon>
    </lineage>
</organism>
<dbReference type="PANTHER" id="PTHR30069:SF29">
    <property type="entry name" value="HEMOGLOBIN AND HEMOGLOBIN-HAPTOGLOBIN-BINDING PROTEIN 1-RELATED"/>
    <property type="match status" value="1"/>
</dbReference>
<reference evidence="12" key="1">
    <citation type="submission" date="2016-10" db="EMBL/GenBank/DDBJ databases">
        <authorList>
            <person name="Varghese N."/>
            <person name="Submissions S."/>
        </authorList>
    </citation>
    <scope>NUCLEOTIDE SEQUENCE [LARGE SCALE GENOMIC DNA]</scope>
    <source>
        <strain evidence="12">DSM 19110</strain>
    </source>
</reference>
<dbReference type="EMBL" id="FNGY01000001">
    <property type="protein sequence ID" value="SDL34593.1"/>
    <property type="molecule type" value="Genomic_DNA"/>
</dbReference>
<evidence type="ECO:0000256" key="4">
    <source>
        <dbReference type="ARBA" id="ARBA00022692"/>
    </source>
</evidence>